<accession>A0ABR3QBK7</accession>
<proteinExistence type="predicted"/>
<keyword evidence="1" id="KW-0472">Membrane</keyword>
<dbReference type="GeneID" id="95984135"/>
<feature type="transmembrane region" description="Helical" evidence="1">
    <location>
        <begin position="16"/>
        <end position="36"/>
    </location>
</feature>
<evidence type="ECO:0000256" key="1">
    <source>
        <dbReference type="SAM" id="Phobius"/>
    </source>
</evidence>
<dbReference type="EMBL" id="JBBXJM010000002">
    <property type="protein sequence ID" value="KAL1412095.1"/>
    <property type="molecule type" value="Genomic_DNA"/>
</dbReference>
<evidence type="ECO:0000313" key="2">
    <source>
        <dbReference type="EMBL" id="KAL1412095.1"/>
    </source>
</evidence>
<reference evidence="2 3" key="1">
    <citation type="submission" date="2023-08" db="EMBL/GenBank/DDBJ databases">
        <title>Annotated Genome Sequence of Vanrija albida AlHP1.</title>
        <authorList>
            <person name="Herzog R."/>
        </authorList>
    </citation>
    <scope>NUCLEOTIDE SEQUENCE [LARGE SCALE GENOMIC DNA]</scope>
    <source>
        <strain evidence="2 3">AlHP1</strain>
    </source>
</reference>
<protein>
    <submittedName>
        <fullName evidence="2">Uncharacterized protein</fullName>
    </submittedName>
</protein>
<keyword evidence="1" id="KW-1133">Transmembrane helix</keyword>
<dbReference type="Proteomes" id="UP001565368">
    <property type="component" value="Unassembled WGS sequence"/>
</dbReference>
<gene>
    <name evidence="2" type="ORF">Q8F55_003092</name>
</gene>
<sequence length="457" mass="51731">MIRGLSVAQFISRPRLAHILAVGAVLAVLSVVHLGLLAEVQSPSPVDGARPTGWWSKVNLPGLRPSSHGKFQGHGQEWQWDGAATDMYDGYNGDGHGFIYRNKHNDGPCAGWDRHGLKEDDPPGCLRARQWRELQHFRALEGSGAFEKKLQDHNQLALDRVERCVLGFLDCPDRPLIVSTYGYMNMRLDTSGEAIWLYPVMKAAEEMRFNFITLHMEEGWNVTQLLPSVVHSLWQNSVDTFKCQTNPLCIRPEDYVPAEDERFRHDLSLVPKSRMGNLPPWRMFTVDFWGARASGYGAPGINVEGQWGITKDVKDWSPHLLGNKFQFVPYPYPGHTHIPISIEQRCLHAEYVPYERRNQSALVLAKRNRLFHDDHNKPIEDKWPQIAGGLKDIGYDLLAVATMEDKDEENKKKYPIPPELNNLGRLTSDGYSRLVSNQRALLGIGKPEISPSPYVAV</sequence>
<name>A0ABR3QBK7_9TREE</name>
<comment type="caution">
    <text evidence="2">The sequence shown here is derived from an EMBL/GenBank/DDBJ whole genome shotgun (WGS) entry which is preliminary data.</text>
</comment>
<keyword evidence="1" id="KW-0812">Transmembrane</keyword>
<evidence type="ECO:0000313" key="3">
    <source>
        <dbReference type="Proteomes" id="UP001565368"/>
    </source>
</evidence>
<dbReference type="RefSeq" id="XP_069212039.1">
    <property type="nucleotide sequence ID" value="XM_069351653.1"/>
</dbReference>
<organism evidence="2 3">
    <name type="scientific">Vanrija albida</name>
    <dbReference type="NCBI Taxonomy" id="181172"/>
    <lineage>
        <taxon>Eukaryota</taxon>
        <taxon>Fungi</taxon>
        <taxon>Dikarya</taxon>
        <taxon>Basidiomycota</taxon>
        <taxon>Agaricomycotina</taxon>
        <taxon>Tremellomycetes</taxon>
        <taxon>Trichosporonales</taxon>
        <taxon>Trichosporonaceae</taxon>
        <taxon>Vanrija</taxon>
    </lineage>
</organism>
<keyword evidence="3" id="KW-1185">Reference proteome</keyword>